<keyword evidence="1" id="KW-0812">Transmembrane</keyword>
<gene>
    <name evidence="2" type="ORF">ACTIVE_3917</name>
</gene>
<name>A0A7D3VTC2_ACTVE</name>
<dbReference type="RefSeq" id="WP_173096427.1">
    <property type="nucleotide sequence ID" value="NZ_CP053892.1"/>
</dbReference>
<dbReference type="EMBL" id="CP053892">
    <property type="protein sequence ID" value="QKG22279.1"/>
    <property type="molecule type" value="Genomic_DNA"/>
</dbReference>
<proteinExistence type="predicted"/>
<feature type="transmembrane region" description="Helical" evidence="1">
    <location>
        <begin position="177"/>
        <end position="197"/>
    </location>
</feature>
<keyword evidence="1" id="KW-1133">Transmembrane helix</keyword>
<accession>A0A7D3VTC2</accession>
<evidence type="ECO:0000313" key="3">
    <source>
        <dbReference type="Proteomes" id="UP000501240"/>
    </source>
</evidence>
<evidence type="ECO:0000313" key="2">
    <source>
        <dbReference type="EMBL" id="QKG22279.1"/>
    </source>
</evidence>
<feature type="transmembrane region" description="Helical" evidence="1">
    <location>
        <begin position="43"/>
        <end position="65"/>
    </location>
</feature>
<dbReference type="Proteomes" id="UP000501240">
    <property type="component" value="Chromosome"/>
</dbReference>
<organism evidence="2 3">
    <name type="scientific">Actinomadura verrucosospora</name>
    <dbReference type="NCBI Taxonomy" id="46165"/>
    <lineage>
        <taxon>Bacteria</taxon>
        <taxon>Bacillati</taxon>
        <taxon>Actinomycetota</taxon>
        <taxon>Actinomycetes</taxon>
        <taxon>Streptosporangiales</taxon>
        <taxon>Thermomonosporaceae</taxon>
        <taxon>Actinomadura</taxon>
    </lineage>
</organism>
<keyword evidence="1" id="KW-0472">Membrane</keyword>
<reference evidence="2 3" key="1">
    <citation type="submission" date="2020-05" db="EMBL/GenBank/DDBJ databases">
        <title>Actinomadura verrucosospora NRRL-B18236 (PFL_A860) Genome sequencing and assembly.</title>
        <authorList>
            <person name="Samborskyy M."/>
        </authorList>
    </citation>
    <scope>NUCLEOTIDE SEQUENCE [LARGE SCALE GENOMIC DNA]</scope>
    <source>
        <strain evidence="2 3">NRRL:B18236</strain>
    </source>
</reference>
<feature type="transmembrane region" description="Helical" evidence="1">
    <location>
        <begin position="72"/>
        <end position="91"/>
    </location>
</feature>
<protein>
    <submittedName>
        <fullName evidence="2">Uncharacterized protein</fullName>
    </submittedName>
</protein>
<feature type="transmembrane region" description="Helical" evidence="1">
    <location>
        <begin position="20"/>
        <end position="37"/>
    </location>
</feature>
<dbReference type="AlphaFoldDB" id="A0A7D3VTC2"/>
<sequence length="202" mass="21202">MEAFDKAPAEVPSRPFWRPLGWGLLIPLLFTLGGWLAQYPHGLIVAGVVVALAALAVAATLAGGIWHRPGAAVLLSCTGIALTFFAGPGLYELYMTKAGTPVQAIVTKVEDRHARRGADMFCTVVEAGGGRTVHHVSEQQNCSDDFAPLQTVTLRTDPAGLLKPRLPDGPGGGGDTALALEIAAGLFVVTGAAMFYAGRRRR</sequence>
<keyword evidence="3" id="KW-1185">Reference proteome</keyword>
<evidence type="ECO:0000256" key="1">
    <source>
        <dbReference type="SAM" id="Phobius"/>
    </source>
</evidence>